<dbReference type="PANTHER" id="PTHR15108">
    <property type="entry name" value="N-ACYLGLUCOSAMINE-2-EPIMERASE"/>
    <property type="match status" value="1"/>
</dbReference>
<evidence type="ECO:0000313" key="6">
    <source>
        <dbReference type="Proteomes" id="UP000770785"/>
    </source>
</evidence>
<evidence type="ECO:0000256" key="2">
    <source>
        <dbReference type="ARBA" id="ARBA00008558"/>
    </source>
</evidence>
<dbReference type="RefSeq" id="WP_209037995.1">
    <property type="nucleotide sequence ID" value="NZ_JAATJH010000009.1"/>
</dbReference>
<dbReference type="InterPro" id="IPR012341">
    <property type="entry name" value="6hp_glycosidase-like_sf"/>
</dbReference>
<gene>
    <name evidence="5" type="ORF">GGR27_003758</name>
</gene>
<evidence type="ECO:0000256" key="4">
    <source>
        <dbReference type="HAMAP-Rule" id="MF_00929"/>
    </source>
</evidence>
<dbReference type="InterPro" id="IPR008928">
    <property type="entry name" value="6-hairpin_glycosidase_sf"/>
</dbReference>
<dbReference type="HAMAP" id="MF_00929">
    <property type="entry name" value="Cellobiose_2_epim"/>
    <property type="match status" value="1"/>
</dbReference>
<comment type="caution">
    <text evidence="5">The sequence shown here is derived from an EMBL/GenBank/DDBJ whole genome shotgun (WGS) entry which is preliminary data.</text>
</comment>
<name>A0ABX0XGA1_9BACT</name>
<evidence type="ECO:0000256" key="3">
    <source>
        <dbReference type="ARBA" id="ARBA00023235"/>
    </source>
</evidence>
<dbReference type="EMBL" id="JAATJH010000009">
    <property type="protein sequence ID" value="NJC28237.1"/>
    <property type="molecule type" value="Genomic_DNA"/>
</dbReference>
<dbReference type="Proteomes" id="UP000770785">
    <property type="component" value="Unassembled WGS sequence"/>
</dbReference>
<comment type="function">
    <text evidence="4">Catalyzes the reversible epimerization of cellobiose to 4-O-beta-D-glucopyranosyl-D-mannose (Glc-Man).</text>
</comment>
<keyword evidence="6" id="KW-1185">Reference proteome</keyword>
<sequence>MQTELNELLSWWVEHMVDKENGGFYGRMDGQGTLHKNADKAVILHTRLLWTFATAAVQTGSEEHRRWANYLWEYCSENFIDQVNGGVFWMLDAEGNPINTRKQIYAQAFAIYAFAAYYELTKDEEALRQAMEIFWLIERYSIDKTEGGYIEAFDHFWRPIDDMRLSDKDQNTAKTMNTHLHVLEAYTLLCKVNPLPVVKEALTDLVNYFIDRFIDPNTHHLHLFFDKHWNVQSDEVSFGHDIECSWLLWEAAEVSGDEALIEKVKRVSVQMARVTLEEGLDEDGSLFNERFANGHFDTDKHWWPQAEAVVGFYNAGVLSGNQAYITAAFDCWAFIKQHLKRGEQGEWHWRVDQQLVPGLTDDVGGPWKTPYHNGRMCMEMATRLK</sequence>
<comment type="catalytic activity">
    <reaction evidence="1 4">
        <text>D-cellobiose = beta-D-glucosyl-(1-&gt;4)-D-mannopyranose</text>
        <dbReference type="Rhea" id="RHEA:23384"/>
        <dbReference type="ChEBI" id="CHEBI:17057"/>
        <dbReference type="ChEBI" id="CHEBI:47931"/>
        <dbReference type="EC" id="5.1.3.11"/>
    </reaction>
</comment>
<reference evidence="5 6" key="1">
    <citation type="submission" date="2020-03" db="EMBL/GenBank/DDBJ databases">
        <title>Genomic Encyclopedia of Type Strains, Phase IV (KMG-IV): sequencing the most valuable type-strain genomes for metagenomic binning, comparative biology and taxonomic classification.</title>
        <authorList>
            <person name="Goeker M."/>
        </authorList>
    </citation>
    <scope>NUCLEOTIDE SEQUENCE [LARGE SCALE GENOMIC DNA]</scope>
    <source>
        <strain evidence="5 6">DSM 105096</strain>
    </source>
</reference>
<dbReference type="Pfam" id="PF07221">
    <property type="entry name" value="GlcNAc_2-epim"/>
    <property type="match status" value="1"/>
</dbReference>
<dbReference type="EC" id="5.1.3.11" evidence="4"/>
<evidence type="ECO:0000256" key="1">
    <source>
        <dbReference type="ARBA" id="ARBA00001470"/>
    </source>
</evidence>
<comment type="similarity">
    <text evidence="2">Belongs to the N-acylglucosamine 2-epimerase family.</text>
</comment>
<dbReference type="Gene3D" id="1.50.10.10">
    <property type="match status" value="1"/>
</dbReference>
<evidence type="ECO:0000313" key="5">
    <source>
        <dbReference type="EMBL" id="NJC28237.1"/>
    </source>
</evidence>
<organism evidence="5 6">
    <name type="scientific">Neolewinella antarctica</name>
    <dbReference type="NCBI Taxonomy" id="442734"/>
    <lineage>
        <taxon>Bacteria</taxon>
        <taxon>Pseudomonadati</taxon>
        <taxon>Bacteroidota</taxon>
        <taxon>Saprospiria</taxon>
        <taxon>Saprospirales</taxon>
        <taxon>Lewinellaceae</taxon>
        <taxon>Neolewinella</taxon>
    </lineage>
</organism>
<dbReference type="SUPFAM" id="SSF48208">
    <property type="entry name" value="Six-hairpin glycosidases"/>
    <property type="match status" value="1"/>
</dbReference>
<comment type="similarity">
    <text evidence="4">Belongs to the cellobiose 2-epimerase family.</text>
</comment>
<dbReference type="InterPro" id="IPR010819">
    <property type="entry name" value="AGE/CE"/>
</dbReference>
<keyword evidence="3 4" id="KW-0413">Isomerase</keyword>
<accession>A0ABX0XGA1</accession>
<protein>
    <recommendedName>
        <fullName evidence="4">Cellobiose 2-epimerase</fullName>
        <shortName evidence="4">CE</shortName>
        <ecNumber evidence="4">5.1.3.11</ecNumber>
    </recommendedName>
</protein>
<dbReference type="InterPro" id="IPR028584">
    <property type="entry name" value="Cellobiose_2_epim"/>
</dbReference>
<proteinExistence type="inferred from homology"/>